<evidence type="ECO:0000256" key="3">
    <source>
        <dbReference type="ARBA" id="ARBA00022764"/>
    </source>
</evidence>
<dbReference type="Pfam" id="PF09312">
    <property type="entry name" value="SurA_N"/>
    <property type="match status" value="1"/>
</dbReference>
<dbReference type="OrthoDB" id="14196at2"/>
<dbReference type="EC" id="5.2.1.8" evidence="7"/>
<dbReference type="GO" id="GO:0051082">
    <property type="term" value="F:unfolded protein binding"/>
    <property type="evidence" value="ECO:0007669"/>
    <property type="project" value="UniProtKB-UniRule"/>
</dbReference>
<dbReference type="PANTHER" id="PTHR47637:SF1">
    <property type="entry name" value="CHAPERONE SURA"/>
    <property type="match status" value="1"/>
</dbReference>
<dbReference type="RefSeq" id="WP_015817358.1">
    <property type="nucleotide sequence ID" value="NC_012997.1"/>
</dbReference>
<evidence type="ECO:0000256" key="5">
    <source>
        <dbReference type="ARBA" id="ARBA00023186"/>
    </source>
</evidence>
<evidence type="ECO:0000256" key="1">
    <source>
        <dbReference type="ARBA" id="ARBA00022729"/>
    </source>
</evidence>
<dbReference type="GO" id="GO:0030288">
    <property type="term" value="C:outer membrane-bounded periplasmic space"/>
    <property type="evidence" value="ECO:0007669"/>
    <property type="project" value="InterPro"/>
</dbReference>
<dbReference type="InterPro" id="IPR000297">
    <property type="entry name" value="PPIase_PpiC"/>
</dbReference>
<dbReference type="HAMAP" id="MF_01183">
    <property type="entry name" value="Chaperone_SurA"/>
    <property type="match status" value="1"/>
</dbReference>
<dbReference type="InterPro" id="IPR023034">
    <property type="entry name" value="PPIase_SurA"/>
</dbReference>
<dbReference type="InterPro" id="IPR050280">
    <property type="entry name" value="OMP_Chaperone_SurA"/>
</dbReference>
<protein>
    <recommendedName>
        <fullName evidence="7">Chaperone SurA</fullName>
    </recommendedName>
    <alternativeName>
        <fullName evidence="7">Peptidyl-prolyl cis-trans isomerase SurA</fullName>
        <shortName evidence="7">PPIase SurA</shortName>
        <ecNumber evidence="7">5.2.1.8</ecNumber>
    </alternativeName>
    <alternativeName>
        <fullName evidence="7">Rotamase SurA</fullName>
    </alternativeName>
</protein>
<evidence type="ECO:0000259" key="9">
    <source>
        <dbReference type="PROSITE" id="PS50198"/>
    </source>
</evidence>
<organism evidence="10 11">
    <name type="scientific">Teredinibacter turnerae (strain ATCC 39867 / T7901)</name>
    <dbReference type="NCBI Taxonomy" id="377629"/>
    <lineage>
        <taxon>Bacteria</taxon>
        <taxon>Pseudomonadati</taxon>
        <taxon>Pseudomonadota</taxon>
        <taxon>Gammaproteobacteria</taxon>
        <taxon>Cellvibrionales</taxon>
        <taxon>Cellvibrionaceae</taxon>
        <taxon>Teredinibacter</taxon>
    </lineage>
</organism>
<evidence type="ECO:0000256" key="6">
    <source>
        <dbReference type="ARBA" id="ARBA00023235"/>
    </source>
</evidence>
<dbReference type="PROSITE" id="PS01096">
    <property type="entry name" value="PPIC_PPIASE_1"/>
    <property type="match status" value="1"/>
</dbReference>
<keyword evidence="5 7" id="KW-0143">Chaperone</keyword>
<keyword evidence="6 7" id="KW-0413">Isomerase</keyword>
<dbReference type="InterPro" id="IPR027304">
    <property type="entry name" value="Trigger_fact/SurA_dom_sf"/>
</dbReference>
<proteinExistence type="inferred from homology"/>
<evidence type="ECO:0000256" key="2">
    <source>
        <dbReference type="ARBA" id="ARBA00022737"/>
    </source>
</evidence>
<gene>
    <name evidence="7 10" type="primary">surA</name>
    <name evidence="10" type="ordered locus">TERTU_3143</name>
</gene>
<comment type="subcellular location">
    <subcellularLocation>
        <location evidence="7">Periplasm</location>
    </subcellularLocation>
    <text evidence="7">Is capable of associating with the outer membrane.</text>
</comment>
<accession>C5BPB6</accession>
<dbReference type="GO" id="GO:0042277">
    <property type="term" value="F:peptide binding"/>
    <property type="evidence" value="ECO:0007669"/>
    <property type="project" value="InterPro"/>
</dbReference>
<dbReference type="AlphaFoldDB" id="C5BPB6"/>
<evidence type="ECO:0000313" key="11">
    <source>
        <dbReference type="Proteomes" id="UP000009080"/>
    </source>
</evidence>
<dbReference type="InterPro" id="IPR046357">
    <property type="entry name" value="PPIase_dom_sf"/>
</dbReference>
<keyword evidence="8" id="KW-0175">Coiled coil</keyword>
<dbReference type="SUPFAM" id="SSF54534">
    <property type="entry name" value="FKBP-like"/>
    <property type="match status" value="2"/>
</dbReference>
<dbReference type="STRING" id="377629.TERTU_3143"/>
<name>C5BPB6_TERTT</name>
<evidence type="ECO:0000256" key="8">
    <source>
        <dbReference type="SAM" id="Coils"/>
    </source>
</evidence>
<dbReference type="PROSITE" id="PS50198">
    <property type="entry name" value="PPIC_PPIASE_2"/>
    <property type="match status" value="2"/>
</dbReference>
<reference evidence="10 11" key="1">
    <citation type="journal article" date="2009" name="PLoS ONE">
        <title>The complete genome of Teredinibacter turnerae T7901: an intracellular endosymbiont of marine wood-boring bivalves (shipworms).</title>
        <authorList>
            <person name="Yang J.C."/>
            <person name="Madupu R."/>
            <person name="Durkin A.S."/>
            <person name="Ekborg N.A."/>
            <person name="Pedamallu C.S."/>
            <person name="Hostetler J.B."/>
            <person name="Radune D."/>
            <person name="Toms B.S."/>
            <person name="Henrissat B."/>
            <person name="Coutinho P.M."/>
            <person name="Schwarz S."/>
            <person name="Field L."/>
            <person name="Trindade-Silva A.E."/>
            <person name="Soares C.A.G."/>
            <person name="Elshahawi S."/>
            <person name="Hanora A."/>
            <person name="Schmidt E.W."/>
            <person name="Haygood M.G."/>
            <person name="Posfai J."/>
            <person name="Benner J."/>
            <person name="Madinger C."/>
            <person name="Nove J."/>
            <person name="Anton B."/>
            <person name="Chaudhary K."/>
            <person name="Foster J."/>
            <person name="Holman A."/>
            <person name="Kumar S."/>
            <person name="Lessard P.A."/>
            <person name="Luyten Y.A."/>
            <person name="Slatko B."/>
            <person name="Wood N."/>
            <person name="Wu B."/>
            <person name="Teplitski M."/>
            <person name="Mougous J.D."/>
            <person name="Ward N."/>
            <person name="Eisen J.A."/>
            <person name="Badger J.H."/>
            <person name="Distel D.L."/>
        </authorList>
    </citation>
    <scope>NUCLEOTIDE SEQUENCE [LARGE SCALE GENOMIC DNA]</scope>
    <source>
        <strain evidence="11">ATCC 39867 / T7901</strain>
    </source>
</reference>
<dbReference type="KEGG" id="ttu:TERTU_3143"/>
<feature type="coiled-coil region" evidence="8">
    <location>
        <begin position="301"/>
        <end position="328"/>
    </location>
</feature>
<dbReference type="SUPFAM" id="SSF109998">
    <property type="entry name" value="Triger factor/SurA peptide-binding domain-like"/>
    <property type="match status" value="1"/>
</dbReference>
<keyword evidence="3 7" id="KW-0574">Periplasm</keyword>
<dbReference type="PANTHER" id="PTHR47637">
    <property type="entry name" value="CHAPERONE SURA"/>
    <property type="match status" value="1"/>
</dbReference>
<dbReference type="InterPro" id="IPR015391">
    <property type="entry name" value="SurA_N"/>
</dbReference>
<dbReference type="eggNOG" id="COG0760">
    <property type="taxonomic scope" value="Bacteria"/>
</dbReference>
<comment type="domain">
    <text evidence="7">The PPIase activity resides only in the second parvulin domain. The N-terminal region and the C-terminal tail are necessary and sufficient for the chaperone activity of SurA. The PPIase activity is dispensable for SurA to function as a chaperone. The N-terminal region and the C-terminal tail are also required for porin recognition.</text>
</comment>
<keyword evidence="1 7" id="KW-0732">Signal</keyword>
<keyword evidence="11" id="KW-1185">Reference proteome</keyword>
<sequence length="428" mass="47794">MTSIFVSVLAVFALALSLPSYSQPQMLDRVVVIVDKSVITQSELDSRIANITQRAAQAGMRLPGRDVLQKQVLDQLISETLQLNMAKRYGIEISDADLNGAIQNIKASRGWDDETFAREIHAEAANMHEFRENLRREITLQQVSQGVVRGRIRISEQEISNFLKSADAQFWISPDYRLGHILIPLPPAPSKEQTEAAEKRAEAIYQQLVNGANFGEMAIAESSGPSALKGGDLGFRKSADLPTLFAEIAPTLEVGDVSKPARSQAGFHILKLMDKRGETKQVVSQAKVRHILLKPSAILPSDKARAKLEQMREQIIKGEADFAELAKDNSEDIGSKMSGGDLGWAEPDTFVGEFAQTIRDTKIGEISEPFQTQFGWHILEVLDRRQEDLTEEAIRAKARQVLTSRRFEDETQVWLQEMRDDAFIEVKI</sequence>
<dbReference type="EMBL" id="CP001614">
    <property type="protein sequence ID" value="ACR11246.1"/>
    <property type="molecule type" value="Genomic_DNA"/>
</dbReference>
<dbReference type="Proteomes" id="UP000009080">
    <property type="component" value="Chromosome"/>
</dbReference>
<feature type="domain" description="PpiC" evidence="9">
    <location>
        <begin position="283"/>
        <end position="383"/>
    </location>
</feature>
<dbReference type="HOGENOM" id="CLU_034646_11_0_6"/>
<dbReference type="GO" id="GO:0003755">
    <property type="term" value="F:peptidyl-prolyl cis-trans isomerase activity"/>
    <property type="evidence" value="ECO:0007669"/>
    <property type="project" value="UniProtKB-UniRule"/>
</dbReference>
<dbReference type="GO" id="GO:0006457">
    <property type="term" value="P:protein folding"/>
    <property type="evidence" value="ECO:0007669"/>
    <property type="project" value="UniProtKB-UniRule"/>
</dbReference>
<dbReference type="Gene3D" id="1.10.4030.10">
    <property type="entry name" value="Porin chaperone SurA, peptide-binding domain"/>
    <property type="match status" value="1"/>
</dbReference>
<evidence type="ECO:0000256" key="4">
    <source>
        <dbReference type="ARBA" id="ARBA00023110"/>
    </source>
</evidence>
<feature type="domain" description="PpiC" evidence="9">
    <location>
        <begin position="173"/>
        <end position="274"/>
    </location>
</feature>
<dbReference type="GO" id="GO:0050821">
    <property type="term" value="P:protein stabilization"/>
    <property type="evidence" value="ECO:0007669"/>
    <property type="project" value="InterPro"/>
</dbReference>
<dbReference type="GO" id="GO:0043165">
    <property type="term" value="P:Gram-negative-bacterium-type cell outer membrane assembly"/>
    <property type="evidence" value="ECO:0007669"/>
    <property type="project" value="InterPro"/>
</dbReference>
<dbReference type="InterPro" id="IPR023058">
    <property type="entry name" value="PPIase_PpiC_CS"/>
</dbReference>
<comment type="function">
    <text evidence="7">Chaperone involved in the correct folding and assembly of outer membrane proteins. Recognizes specific patterns of aromatic residues and the orientation of their side chains, which are found more frequently in integral outer membrane proteins. May act in both early periplasmic and late outer membrane-associated steps of protein maturation.</text>
</comment>
<keyword evidence="4 7" id="KW-0697">Rotamase</keyword>
<dbReference type="Gene3D" id="3.10.50.40">
    <property type="match status" value="2"/>
</dbReference>
<comment type="catalytic activity">
    <reaction evidence="7">
        <text>[protein]-peptidylproline (omega=180) = [protein]-peptidylproline (omega=0)</text>
        <dbReference type="Rhea" id="RHEA:16237"/>
        <dbReference type="Rhea" id="RHEA-COMP:10747"/>
        <dbReference type="Rhea" id="RHEA-COMP:10748"/>
        <dbReference type="ChEBI" id="CHEBI:83833"/>
        <dbReference type="ChEBI" id="CHEBI:83834"/>
        <dbReference type="EC" id="5.2.1.8"/>
    </reaction>
</comment>
<evidence type="ECO:0000313" key="10">
    <source>
        <dbReference type="EMBL" id="ACR11246.1"/>
    </source>
</evidence>
<dbReference type="Pfam" id="PF00639">
    <property type="entry name" value="Rotamase"/>
    <property type="match status" value="2"/>
</dbReference>
<keyword evidence="2 7" id="KW-0677">Repeat</keyword>
<evidence type="ECO:0000256" key="7">
    <source>
        <dbReference type="HAMAP-Rule" id="MF_01183"/>
    </source>
</evidence>